<dbReference type="EMBL" id="FNOS01000002">
    <property type="protein sequence ID" value="SDX62923.1"/>
    <property type="molecule type" value="Genomic_DNA"/>
</dbReference>
<keyword evidence="3" id="KW-0812">Transmembrane</keyword>
<feature type="transmembrane region" description="Helical" evidence="3">
    <location>
        <begin position="135"/>
        <end position="158"/>
    </location>
</feature>
<feature type="transmembrane region" description="Helical" evidence="3">
    <location>
        <begin position="164"/>
        <end position="185"/>
    </location>
</feature>
<reference evidence="4 5" key="1">
    <citation type="submission" date="2016-10" db="EMBL/GenBank/DDBJ databases">
        <authorList>
            <person name="Varghese N."/>
            <person name="Submissions S."/>
        </authorList>
    </citation>
    <scope>NUCLEOTIDE SEQUENCE [LARGE SCALE GENOMIC DNA]</scope>
    <source>
        <strain evidence="4 5">DSM 20748</strain>
    </source>
</reference>
<protein>
    <submittedName>
        <fullName evidence="4">Phage-related protein</fullName>
    </submittedName>
</protein>
<keyword evidence="3" id="KW-0472">Membrane</keyword>
<proteinExistence type="predicted"/>
<comment type="caution">
    <text evidence="4">The sequence shown here is derived from an EMBL/GenBank/DDBJ whole genome shotgun (WGS) entry which is preliminary data.</text>
</comment>
<keyword evidence="1" id="KW-0175">Coiled coil</keyword>
<name>A0A1H3D8Z3_9BACI</name>
<feature type="transmembrane region" description="Helical" evidence="3">
    <location>
        <begin position="480"/>
        <end position="501"/>
    </location>
</feature>
<evidence type="ECO:0000256" key="1">
    <source>
        <dbReference type="SAM" id="Coils"/>
    </source>
</evidence>
<evidence type="ECO:0000313" key="4">
    <source>
        <dbReference type="EMBL" id="SDX62923.1"/>
    </source>
</evidence>
<gene>
    <name evidence="4" type="ORF">SAMN04488081_0876</name>
</gene>
<feature type="coiled-coil region" evidence="1">
    <location>
        <begin position="657"/>
        <end position="691"/>
    </location>
</feature>
<sequence length="1103" mass="119422">MNERLTAIVGAKISDFKRKMSSVKKTAATFANSDATKHVKANTQAFTAKMGLANTQVAAFTRNDAEKRITGDTSALVRSVAQAKAALAALPRKVIIDIQVSRKRFQRSMDAIADIYRDINTIGAEMFQGGLMMSLPIATTMMSGLIAVVATAGVQIGVMAGGLMGLASSLTLAGGGLGLMAAAAIPTIDRVKQANAAIANGDKKLSDYSAPMQSAITGLTGLKDAYHEVNRAIQPHFLQASGTAMGVLASVLTTIKPGIEGVARAFQGLMTDLKKVMSNGKDVKETMSWFNERAGQAVSAWGKIAGYALRGFLNLMRAFDPLAQTMEQGLLGMTKKFSQWAANLSKSDKFKTFIDYVKENGPKLMSVFGSITKGIVNLFTAFAPLAAEMMTGFQKLTARFEEWSASLGQNKQFQNFINYIKENGPGMIDLIGNLWDIFVQLAKGLGKVGEVMLPLANKFTSWFASLLEGNSTVRNMMGAAVALGGAFKLLAPIISGLWAVFGPAISKMWQAFLPFKKNLMIGFKMLGPKIAGFASKVGAMAMKVGGAFVKIIPKVAGFATKIGGVVIKVIGFLAKLGGRAAIFAARMAASWIIAMGPVGWVIAIVATLAAVVIMNWDKIVAWTKKAWGIVSEWISTKWQQIWSKTKEIASKIVTAVREKFQQVKQGIQDKLQQAKETARNAIETMRTAISNKVEQIRTAVSNKFQQVKQAIQDKLNSAKQTVQNIWNNIKTFLSNKVEQIRSSVSNKFQSLKDAIQSKLQSAKSTAQNIFNSIKSFLSNKAEQIRSSISNKFQQAKQAISDKLSQAKSKAQSIFNSIKSFISNKVEQIRNTVSQKFQALKQAISDKLQQAKNKAKSIFERIRSLISDKVEQIRSTISEKFEQAKQAISDKINQAKTAAVNTVNRLKTSLINTFERIRSAISDKIKSVKEAIKSGLEAALSFVKGMGSKFLSAGKGLITQMAKGITGAIGKVTGAVKGIAQKARNFLPFSPAKEGPLSDIDKLNFGGPIASSISKDAPKIQRSLGSMLALPKTGTPQLAGISTPRGSVGTMDHVVRDDSSRTDSNDRYSRQPIIIQSVLNGREVARETYEDIDEMITRKKERRG</sequence>
<dbReference type="PANTHER" id="PTHR47372:SF11">
    <property type="entry name" value="RE19971P"/>
    <property type="match status" value="1"/>
</dbReference>
<feature type="region of interest" description="Disordered" evidence="2">
    <location>
        <begin position="1034"/>
        <end position="1067"/>
    </location>
</feature>
<feature type="transmembrane region" description="Helical" evidence="3">
    <location>
        <begin position="591"/>
        <end position="616"/>
    </location>
</feature>
<organism evidence="4 5">
    <name type="scientific">Salimicrobium album</name>
    <dbReference type="NCBI Taxonomy" id="50717"/>
    <lineage>
        <taxon>Bacteria</taxon>
        <taxon>Bacillati</taxon>
        <taxon>Bacillota</taxon>
        <taxon>Bacilli</taxon>
        <taxon>Bacillales</taxon>
        <taxon>Bacillaceae</taxon>
        <taxon>Salimicrobium</taxon>
    </lineage>
</organism>
<dbReference type="RefSeq" id="WP_093105875.1">
    <property type="nucleotide sequence ID" value="NZ_FNOS01000002.1"/>
</dbReference>
<feature type="coiled-coil region" evidence="1">
    <location>
        <begin position="833"/>
        <end position="867"/>
    </location>
</feature>
<keyword evidence="5" id="KW-1185">Reference proteome</keyword>
<dbReference type="Gene3D" id="1.20.120.20">
    <property type="entry name" value="Apolipoprotein"/>
    <property type="match status" value="2"/>
</dbReference>
<dbReference type="PANTHER" id="PTHR47372">
    <property type="entry name" value="DAUER UP-REGULATED-RELATED"/>
    <property type="match status" value="1"/>
</dbReference>
<evidence type="ECO:0000256" key="2">
    <source>
        <dbReference type="SAM" id="MobiDB-lite"/>
    </source>
</evidence>
<feature type="transmembrane region" description="Helical" evidence="3">
    <location>
        <begin position="565"/>
        <end position="585"/>
    </location>
</feature>
<dbReference type="Proteomes" id="UP000198647">
    <property type="component" value="Unassembled WGS sequence"/>
</dbReference>
<keyword evidence="3" id="KW-1133">Transmembrane helix</keyword>
<accession>A0A1H3D8Z3</accession>
<dbReference type="SUPFAM" id="SSF58113">
    <property type="entry name" value="Apolipoprotein A-I"/>
    <property type="match status" value="2"/>
</dbReference>
<evidence type="ECO:0000256" key="3">
    <source>
        <dbReference type="SAM" id="Phobius"/>
    </source>
</evidence>
<evidence type="ECO:0000313" key="5">
    <source>
        <dbReference type="Proteomes" id="UP000198647"/>
    </source>
</evidence>
<feature type="compositionally biased region" description="Basic and acidic residues" evidence="2">
    <location>
        <begin position="1052"/>
        <end position="1067"/>
    </location>
</feature>